<proteinExistence type="predicted"/>
<organism evidence="2 3">
    <name type="scientific">Aplysia californica</name>
    <name type="common">California sea hare</name>
    <dbReference type="NCBI Taxonomy" id="6500"/>
    <lineage>
        <taxon>Eukaryota</taxon>
        <taxon>Metazoa</taxon>
        <taxon>Spiralia</taxon>
        <taxon>Lophotrochozoa</taxon>
        <taxon>Mollusca</taxon>
        <taxon>Gastropoda</taxon>
        <taxon>Heterobranchia</taxon>
        <taxon>Euthyneura</taxon>
        <taxon>Tectipleura</taxon>
        <taxon>Aplysiida</taxon>
        <taxon>Aplysioidea</taxon>
        <taxon>Aplysiidae</taxon>
        <taxon>Aplysia</taxon>
    </lineage>
</organism>
<name>A0ABM0JSA5_APLCA</name>
<evidence type="ECO:0000256" key="1">
    <source>
        <dbReference type="SAM" id="SignalP"/>
    </source>
</evidence>
<keyword evidence="1" id="KW-0732">Signal</keyword>
<feature type="chain" id="PRO_5045905141" evidence="1">
    <location>
        <begin position="25"/>
        <end position="109"/>
    </location>
</feature>
<feature type="signal peptide" evidence="1">
    <location>
        <begin position="1"/>
        <end position="24"/>
    </location>
</feature>
<gene>
    <name evidence="3" type="primary">LOC101861444</name>
</gene>
<dbReference type="RefSeq" id="XP_005100372.1">
    <property type="nucleotide sequence ID" value="XM_005100315.3"/>
</dbReference>
<dbReference type="Proteomes" id="UP000694888">
    <property type="component" value="Unplaced"/>
</dbReference>
<evidence type="ECO:0000313" key="3">
    <source>
        <dbReference type="RefSeq" id="XP_005100372.1"/>
    </source>
</evidence>
<protein>
    <submittedName>
        <fullName evidence="3">Uncharacterized protein LOC101861444</fullName>
    </submittedName>
</protein>
<reference evidence="3" key="1">
    <citation type="submission" date="2025-08" db="UniProtKB">
        <authorList>
            <consortium name="RefSeq"/>
        </authorList>
    </citation>
    <scope>IDENTIFICATION</scope>
</reference>
<dbReference type="GeneID" id="101861444"/>
<sequence>MASVSTTQSLVVLAVVTLAVGTWANLLNEDLPAGTCVCSTADTALNKRPGFVHPAVMYLLHDKCLLTHGNKTEIWGDAWYTIEVDEVLWGAGKTLAKGAIRQGVCGLPS</sequence>
<evidence type="ECO:0000313" key="2">
    <source>
        <dbReference type="Proteomes" id="UP000694888"/>
    </source>
</evidence>
<keyword evidence="2" id="KW-1185">Reference proteome</keyword>
<accession>A0ABM0JSA5</accession>